<feature type="compositionally biased region" description="Basic and acidic residues" evidence="6">
    <location>
        <begin position="739"/>
        <end position="754"/>
    </location>
</feature>
<evidence type="ECO:0000313" key="9">
    <source>
        <dbReference type="Proteomes" id="UP000606974"/>
    </source>
</evidence>
<dbReference type="Gene3D" id="1.10.10.10">
    <property type="entry name" value="Winged helix-like DNA-binding domain superfamily/Winged helix DNA-binding domain"/>
    <property type="match status" value="1"/>
</dbReference>
<dbReference type="InterPro" id="IPR045093">
    <property type="entry name" value="Cullin"/>
</dbReference>
<comment type="caution">
    <text evidence="8">The sequence shown here is derived from an EMBL/GenBank/DDBJ whole genome shotgun (WGS) entry which is preliminary data.</text>
</comment>
<feature type="domain" description="Cullin family profile" evidence="7">
    <location>
        <begin position="442"/>
        <end position="690"/>
    </location>
</feature>
<evidence type="ECO:0000256" key="6">
    <source>
        <dbReference type="SAM" id="MobiDB-lite"/>
    </source>
</evidence>
<dbReference type="PANTHER" id="PTHR11932">
    <property type="entry name" value="CULLIN"/>
    <property type="match status" value="1"/>
</dbReference>
<reference evidence="8" key="1">
    <citation type="submission" date="2020-02" db="EMBL/GenBank/DDBJ databases">
        <authorList>
            <person name="Palmer J.M."/>
        </authorList>
    </citation>
    <scope>NUCLEOTIDE SEQUENCE</scope>
    <source>
        <strain evidence="8">EPUS1.4</strain>
        <tissue evidence="8">Thallus</tissue>
    </source>
</reference>
<keyword evidence="3" id="KW-0832">Ubl conjugation</keyword>
<dbReference type="InterPro" id="IPR036317">
    <property type="entry name" value="Cullin_homology_sf"/>
</dbReference>
<evidence type="ECO:0000313" key="8">
    <source>
        <dbReference type="EMBL" id="KAF7502454.1"/>
    </source>
</evidence>
<dbReference type="Gene3D" id="1.20.1310.10">
    <property type="entry name" value="Cullin Repeats"/>
    <property type="match status" value="4"/>
</dbReference>
<dbReference type="SUPFAM" id="SSF74788">
    <property type="entry name" value="Cullin repeat-like"/>
    <property type="match status" value="1"/>
</dbReference>
<dbReference type="SUPFAM" id="SSF46785">
    <property type="entry name" value="Winged helix' DNA-binding domain"/>
    <property type="match status" value="1"/>
</dbReference>
<dbReference type="Gene3D" id="3.30.230.130">
    <property type="entry name" value="Cullin, Chain C, Domain 2"/>
    <property type="match status" value="1"/>
</dbReference>
<feature type="region of interest" description="Disordered" evidence="6">
    <location>
        <begin position="364"/>
        <end position="392"/>
    </location>
</feature>
<dbReference type="SMART" id="SM00182">
    <property type="entry name" value="CULLIN"/>
    <property type="match status" value="1"/>
</dbReference>
<dbReference type="GO" id="GO:0031625">
    <property type="term" value="F:ubiquitin protein ligase binding"/>
    <property type="evidence" value="ECO:0007669"/>
    <property type="project" value="InterPro"/>
</dbReference>
<dbReference type="InterPro" id="IPR001373">
    <property type="entry name" value="Cullin_N"/>
</dbReference>
<dbReference type="InterPro" id="IPR019559">
    <property type="entry name" value="Cullin_neddylation_domain"/>
</dbReference>
<dbReference type="FunFam" id="1.20.1310.10:FF:000061">
    <property type="entry name" value="Related to cullulin 3"/>
    <property type="match status" value="1"/>
</dbReference>
<proteinExistence type="inferred from homology"/>
<dbReference type="InterPro" id="IPR059120">
    <property type="entry name" value="Cullin-like_AB"/>
</dbReference>
<comment type="similarity">
    <text evidence="1 4 5">Belongs to the cullin family.</text>
</comment>
<dbReference type="InterPro" id="IPR036390">
    <property type="entry name" value="WH_DNA-bd_sf"/>
</dbReference>
<dbReference type="Pfam" id="PF00888">
    <property type="entry name" value="Cullin"/>
    <property type="match status" value="1"/>
</dbReference>
<evidence type="ECO:0000256" key="5">
    <source>
        <dbReference type="RuleBase" id="RU003829"/>
    </source>
</evidence>
<evidence type="ECO:0000259" key="7">
    <source>
        <dbReference type="PROSITE" id="PS50069"/>
    </source>
</evidence>
<dbReference type="AlphaFoldDB" id="A0A8H7A6V3"/>
<evidence type="ECO:0000256" key="1">
    <source>
        <dbReference type="ARBA" id="ARBA00006019"/>
    </source>
</evidence>
<dbReference type="InterPro" id="IPR016158">
    <property type="entry name" value="Cullin_homology"/>
</dbReference>
<dbReference type="OrthoDB" id="27073at2759"/>
<gene>
    <name evidence="8" type="ORF">GJ744_005800</name>
</gene>
<name>A0A8H7A6V3_9EURO</name>
<dbReference type="Proteomes" id="UP000606974">
    <property type="component" value="Unassembled WGS sequence"/>
</dbReference>
<keyword evidence="2" id="KW-1017">Isopeptide bond</keyword>
<accession>A0A8H7A6V3</accession>
<organism evidence="8 9">
    <name type="scientific">Endocarpon pusillum</name>
    <dbReference type="NCBI Taxonomy" id="364733"/>
    <lineage>
        <taxon>Eukaryota</taxon>
        <taxon>Fungi</taxon>
        <taxon>Dikarya</taxon>
        <taxon>Ascomycota</taxon>
        <taxon>Pezizomycotina</taxon>
        <taxon>Eurotiomycetes</taxon>
        <taxon>Chaetothyriomycetidae</taxon>
        <taxon>Verrucariales</taxon>
        <taxon>Verrucariaceae</taxon>
        <taxon>Endocarpon</taxon>
    </lineage>
</organism>
<dbReference type="FunFam" id="1.20.1310.10:FF:000001">
    <property type="entry name" value="Cullin 3"/>
    <property type="match status" value="1"/>
</dbReference>
<evidence type="ECO:0000256" key="3">
    <source>
        <dbReference type="ARBA" id="ARBA00022843"/>
    </source>
</evidence>
<dbReference type="SUPFAM" id="SSF75632">
    <property type="entry name" value="Cullin homology domain"/>
    <property type="match status" value="1"/>
</dbReference>
<sequence length="825" mass="94705">MSTLSSRGRGKIRAPRRGLTNNDTVDFDVTWGILEGALREIHAKNASKLSFEELYRNAYKLVLKKKGEELYNRVSGLEQELLRENVRNRVVQMVTSPLILGASGEQVGGQAHQRRADGERFLGVLKNAYKDHDICMKMITDVLMYMERTYCQDERHPSIYAMAMALFRTQVLRSPATDRSDINVMAILESAILDMIAMERKNEIIDRPLIRACICMLEELYETFQEEESSKLYLTSFEPKFLESSRVFYHREGQNLVANADAGTFCRHARKRLREEDERCQQTLSTLTDQKIKSVVDKELIGAHIRDVINMEGTGVKHMLDNDRLEDLSNVFDLNSRVDPKKAALKDAVQKRIVSLGSEINNMGSGAVVPPPNNASEQAKKEEGEKDKNVNQQTASAIKWVDDVLTLKTKYDRIWEEAFKKDSNMEKALEYSFQEFINANQRSSEHLSLYLDEYLKKGAKGKTDLEVDANLDKGILLLQYIQDKDHFENYYKKHLSKRLLQRKSASMDIERQMISKMKMKVGNTFTQRLESMFKDMALSEDLTKQYKTHVAELGDPDTTRIDLEASILTTTMWPVDSMVRRNEDGSTKTACIYPPVVENVRKRFEHFYLKKHSGRTLSWQPQLGSADIRATFTKPDGKTKRHELNVSTYAMVILLLFNDLPADQCLSYEEIQARTSIPENELCRNLQSLAVVPKTRILKKDPMSKDIKAGDKFYFNESFTSPYMKVKVGVVSNAGSKAENSDERRATKRKADEERGTTIEAAVVRIMKQRKHLAHQQLIAEVIQQLANRFQPDVNMIKQRIESLMEREYLERGPDPSKPSYTYLA</sequence>
<dbReference type="InterPro" id="IPR036388">
    <property type="entry name" value="WH-like_DNA-bd_sf"/>
</dbReference>
<evidence type="ECO:0000256" key="4">
    <source>
        <dbReference type="PROSITE-ProRule" id="PRU00330"/>
    </source>
</evidence>
<dbReference type="SMART" id="SM00884">
    <property type="entry name" value="Cullin_Nedd8"/>
    <property type="match status" value="1"/>
</dbReference>
<feature type="compositionally biased region" description="Basic and acidic residues" evidence="6">
    <location>
        <begin position="378"/>
        <end position="389"/>
    </location>
</feature>
<feature type="region of interest" description="Disordered" evidence="6">
    <location>
        <begin position="735"/>
        <end position="754"/>
    </location>
</feature>
<dbReference type="Pfam" id="PF10557">
    <property type="entry name" value="Cullin_Nedd8"/>
    <property type="match status" value="1"/>
</dbReference>
<dbReference type="FunFam" id="1.20.1310.10:FF:000002">
    <property type="entry name" value="cullin-3 isoform X1"/>
    <property type="match status" value="1"/>
</dbReference>
<dbReference type="PROSITE" id="PS50069">
    <property type="entry name" value="CULLIN_2"/>
    <property type="match status" value="1"/>
</dbReference>
<evidence type="ECO:0000256" key="2">
    <source>
        <dbReference type="ARBA" id="ARBA00022499"/>
    </source>
</evidence>
<dbReference type="InterPro" id="IPR016159">
    <property type="entry name" value="Cullin_repeat-like_dom_sf"/>
</dbReference>
<dbReference type="FunFam" id="1.10.10.10:FF:000014">
    <property type="entry name" value="Cullin 1"/>
    <property type="match status" value="1"/>
</dbReference>
<dbReference type="EMBL" id="JAACFV010000251">
    <property type="protein sequence ID" value="KAF7502454.1"/>
    <property type="molecule type" value="Genomic_DNA"/>
</dbReference>
<dbReference type="FunFam" id="1.20.1310.10:FF:000036">
    <property type="entry name" value="SCF ubiquitin ligase subunit CulC, putative"/>
    <property type="match status" value="1"/>
</dbReference>
<dbReference type="GO" id="GO:0006511">
    <property type="term" value="P:ubiquitin-dependent protein catabolic process"/>
    <property type="evidence" value="ECO:0007669"/>
    <property type="project" value="InterPro"/>
</dbReference>
<keyword evidence="9" id="KW-1185">Reference proteome</keyword>
<dbReference type="Pfam" id="PF26557">
    <property type="entry name" value="Cullin_AB"/>
    <property type="match status" value="1"/>
</dbReference>
<protein>
    <recommendedName>
        <fullName evidence="7">Cullin family profile domain-containing protein</fullName>
    </recommendedName>
</protein>
<dbReference type="FunFam" id="3.30.230.130:FF:000011">
    <property type="entry name" value="SCF ubiquitin ligase subunit CulC, putative"/>
    <property type="match status" value="1"/>
</dbReference>